<name>A0ABR9RXI4_9BURK</name>
<evidence type="ECO:0000313" key="2">
    <source>
        <dbReference type="EMBL" id="MBE7365963.1"/>
    </source>
</evidence>
<protein>
    <submittedName>
        <fullName evidence="2">Uncharacterized protein</fullName>
    </submittedName>
</protein>
<evidence type="ECO:0000313" key="3">
    <source>
        <dbReference type="Proteomes" id="UP000806285"/>
    </source>
</evidence>
<feature type="compositionally biased region" description="Basic and acidic residues" evidence="1">
    <location>
        <begin position="40"/>
        <end position="58"/>
    </location>
</feature>
<organism evidence="2 3">
    <name type="scientific">Ramlibacter pallidus</name>
    <dbReference type="NCBI Taxonomy" id="2780087"/>
    <lineage>
        <taxon>Bacteria</taxon>
        <taxon>Pseudomonadati</taxon>
        <taxon>Pseudomonadota</taxon>
        <taxon>Betaproteobacteria</taxon>
        <taxon>Burkholderiales</taxon>
        <taxon>Comamonadaceae</taxon>
        <taxon>Ramlibacter</taxon>
    </lineage>
</organism>
<evidence type="ECO:0000256" key="1">
    <source>
        <dbReference type="SAM" id="MobiDB-lite"/>
    </source>
</evidence>
<reference evidence="2 3" key="1">
    <citation type="submission" date="2020-10" db="EMBL/GenBank/DDBJ databases">
        <title>Ramlibacter sp. HM2 16S ribosomal RNA gene Genome sequencing and assembly.</title>
        <authorList>
            <person name="Kang M."/>
        </authorList>
    </citation>
    <scope>NUCLEOTIDE SEQUENCE [LARGE SCALE GENOMIC DNA]</scope>
    <source>
        <strain evidence="2 3">HM2</strain>
    </source>
</reference>
<dbReference type="RefSeq" id="WP_193674612.1">
    <property type="nucleotide sequence ID" value="NZ_JADDIV010000001.1"/>
</dbReference>
<accession>A0ABR9RXI4</accession>
<gene>
    <name evidence="2" type="ORF">IM787_00135</name>
</gene>
<dbReference type="EMBL" id="JADDIV010000001">
    <property type="protein sequence ID" value="MBE7365963.1"/>
    <property type="molecule type" value="Genomic_DNA"/>
</dbReference>
<dbReference type="Proteomes" id="UP000806285">
    <property type="component" value="Unassembled WGS sequence"/>
</dbReference>
<feature type="region of interest" description="Disordered" evidence="1">
    <location>
        <begin position="1"/>
        <end position="58"/>
    </location>
</feature>
<keyword evidence="3" id="KW-1185">Reference proteome</keyword>
<comment type="caution">
    <text evidence="2">The sequence shown here is derived from an EMBL/GenBank/DDBJ whole genome shotgun (WGS) entry which is preliminary data.</text>
</comment>
<sequence length="58" mass="6636">MPFIRTPRGITPPTPGLEREEPTFVPEDDIPTEARGNARNNERVPAREERPARSPERE</sequence>
<proteinExistence type="predicted"/>